<organism evidence="1 2">
    <name type="scientific">Xanthomonas cannabis pv. phaseoli</name>
    <dbReference type="NCBI Taxonomy" id="1885902"/>
    <lineage>
        <taxon>Bacteria</taxon>
        <taxon>Pseudomonadati</taxon>
        <taxon>Pseudomonadota</taxon>
        <taxon>Gammaproteobacteria</taxon>
        <taxon>Lysobacterales</taxon>
        <taxon>Lysobacteraceae</taxon>
        <taxon>Xanthomonas</taxon>
    </lineage>
</organism>
<accession>A0AB34P9F5</accession>
<protein>
    <recommendedName>
        <fullName evidence="3">Integron gene cassette protein</fullName>
    </recommendedName>
</protein>
<evidence type="ECO:0000313" key="1">
    <source>
        <dbReference type="EMBL" id="KGK57623.1"/>
    </source>
</evidence>
<sequence length="142" mass="16235">MFATLRRLLGRKKITMVHPTLGELEFDQDDGVWGTVQTEPIYHGGIPGCDSGPDSDRVNEVINRLVNMDSYWVACSEDLLYIASTSASFPQTNNPKDIFRVTALSLYPNYWEVCFETHTQYKWLYVGMQFEGEELVSNTISR</sequence>
<evidence type="ECO:0008006" key="3">
    <source>
        <dbReference type="Google" id="ProtNLM"/>
    </source>
</evidence>
<comment type="caution">
    <text evidence="1">The sequence shown here is derived from an EMBL/GenBank/DDBJ whole genome shotgun (WGS) entry which is preliminary data.</text>
</comment>
<dbReference type="AlphaFoldDB" id="A0AB34P9F5"/>
<evidence type="ECO:0000313" key="2">
    <source>
        <dbReference type="Proteomes" id="UP000029879"/>
    </source>
</evidence>
<name>A0AB34P9F5_9XANT</name>
<dbReference type="EMBL" id="JRQI01000037">
    <property type="protein sequence ID" value="KGK57623.1"/>
    <property type="molecule type" value="Genomic_DNA"/>
</dbReference>
<reference evidence="1 2" key="1">
    <citation type="submission" date="2014-10" db="EMBL/GenBank/DDBJ databases">
        <title>Genome sequence of a Xanthomonas strain that is pathogenic on beans.</title>
        <authorList>
            <person name="Aritua V."/>
            <person name="Sapp M."/>
            <person name="Harrison J."/>
            <person name="Smith J."/>
            <person name="Studholme D."/>
        </authorList>
    </citation>
    <scope>NUCLEOTIDE SEQUENCE [LARGE SCALE GENOMIC DNA]</scope>
    <source>
        <strain evidence="1 2">Nyagatare</strain>
    </source>
</reference>
<gene>
    <name evidence="1" type="ORF">NC00_12030</name>
</gene>
<proteinExistence type="predicted"/>
<dbReference type="Proteomes" id="UP000029879">
    <property type="component" value="Unassembled WGS sequence"/>
</dbReference>